<evidence type="ECO:0000256" key="1">
    <source>
        <dbReference type="SAM" id="Coils"/>
    </source>
</evidence>
<evidence type="ECO:0000313" key="2">
    <source>
        <dbReference type="EMBL" id="VVC96094.1"/>
    </source>
</evidence>
<accession>A0A5E4QFP0</accession>
<dbReference type="SUPFAM" id="SSF56219">
    <property type="entry name" value="DNase I-like"/>
    <property type="match status" value="1"/>
</dbReference>
<dbReference type="Proteomes" id="UP000324832">
    <property type="component" value="Unassembled WGS sequence"/>
</dbReference>
<evidence type="ECO:0008006" key="4">
    <source>
        <dbReference type="Google" id="ProtNLM"/>
    </source>
</evidence>
<protein>
    <recommendedName>
        <fullName evidence="4">Endonuclease/exonuclease/phosphatase domain-containing protein</fullName>
    </recommendedName>
</protein>
<evidence type="ECO:0000313" key="3">
    <source>
        <dbReference type="Proteomes" id="UP000324832"/>
    </source>
</evidence>
<organism evidence="2 3">
    <name type="scientific">Leptidea sinapis</name>
    <dbReference type="NCBI Taxonomy" id="189913"/>
    <lineage>
        <taxon>Eukaryota</taxon>
        <taxon>Metazoa</taxon>
        <taxon>Ecdysozoa</taxon>
        <taxon>Arthropoda</taxon>
        <taxon>Hexapoda</taxon>
        <taxon>Insecta</taxon>
        <taxon>Pterygota</taxon>
        <taxon>Neoptera</taxon>
        <taxon>Endopterygota</taxon>
        <taxon>Lepidoptera</taxon>
        <taxon>Glossata</taxon>
        <taxon>Ditrysia</taxon>
        <taxon>Papilionoidea</taxon>
        <taxon>Pieridae</taxon>
        <taxon>Dismorphiinae</taxon>
        <taxon>Leptidea</taxon>
    </lineage>
</organism>
<gene>
    <name evidence="2" type="ORF">LSINAPIS_LOCUS7663</name>
</gene>
<sequence length="321" mass="36321">MSDKGFLVLQSCGKTAKEKENCEKFYISKRIKLTMIVNPHNWRGPIQVPDAFLLFSYDIKLVFEYFILLPCSDFSSPQVELINLKNAKLQSVKYEIVEELKATIFTELKNEIASLSSQMSQLQTSYSQLQDENDHLKSDVRTLQERISVSVDQLLELRSQFCRQQQQARMNNLEIVGLPQTSSKSPVDLVLKIAEYAGVPQKALAGRPKPIVAKLADRLYKDKILSGLKNKKGICTRDISIAETLKIWGNHNIHIGLVNAPPDSQLPIRLESIYSRLAEVLATHPNDYFILCGDFNLPNVTWTDSGPTLQKRGPVELQNAF</sequence>
<dbReference type="AlphaFoldDB" id="A0A5E4QFP0"/>
<dbReference type="Gene3D" id="3.60.10.10">
    <property type="entry name" value="Endonuclease/exonuclease/phosphatase"/>
    <property type="match status" value="1"/>
</dbReference>
<name>A0A5E4QFP0_9NEOP</name>
<dbReference type="InterPro" id="IPR036691">
    <property type="entry name" value="Endo/exonu/phosph_ase_sf"/>
</dbReference>
<feature type="coiled-coil region" evidence="1">
    <location>
        <begin position="105"/>
        <end position="146"/>
    </location>
</feature>
<dbReference type="EMBL" id="FZQP02002559">
    <property type="protein sequence ID" value="VVC96094.1"/>
    <property type="molecule type" value="Genomic_DNA"/>
</dbReference>
<dbReference type="Gene3D" id="1.20.5.170">
    <property type="match status" value="1"/>
</dbReference>
<keyword evidence="3" id="KW-1185">Reference proteome</keyword>
<reference evidence="2 3" key="1">
    <citation type="submission" date="2017-07" db="EMBL/GenBank/DDBJ databases">
        <authorList>
            <person name="Talla V."/>
            <person name="Backstrom N."/>
        </authorList>
    </citation>
    <scope>NUCLEOTIDE SEQUENCE [LARGE SCALE GENOMIC DNA]</scope>
</reference>
<feature type="non-terminal residue" evidence="2">
    <location>
        <position position="321"/>
    </location>
</feature>
<proteinExistence type="predicted"/>
<keyword evidence="1" id="KW-0175">Coiled coil</keyword>